<feature type="compositionally biased region" description="Acidic residues" evidence="1">
    <location>
        <begin position="235"/>
        <end position="245"/>
    </location>
</feature>
<evidence type="ECO:0000313" key="3">
    <source>
        <dbReference type="Proteomes" id="UP001190700"/>
    </source>
</evidence>
<comment type="caution">
    <text evidence="2">The sequence shown here is derived from an EMBL/GenBank/DDBJ whole genome shotgun (WGS) entry which is preliminary data.</text>
</comment>
<feature type="region of interest" description="Disordered" evidence="1">
    <location>
        <begin position="1"/>
        <end position="40"/>
    </location>
</feature>
<dbReference type="AlphaFoldDB" id="A0AAE0C990"/>
<name>A0AAE0C990_9CHLO</name>
<proteinExistence type="predicted"/>
<feature type="compositionally biased region" description="Basic residues" evidence="1">
    <location>
        <begin position="220"/>
        <end position="231"/>
    </location>
</feature>
<dbReference type="EMBL" id="LGRX02027229">
    <property type="protein sequence ID" value="KAK3249642.1"/>
    <property type="molecule type" value="Genomic_DNA"/>
</dbReference>
<gene>
    <name evidence="2" type="ORF">CYMTET_40922</name>
</gene>
<dbReference type="Proteomes" id="UP001190700">
    <property type="component" value="Unassembled WGS sequence"/>
</dbReference>
<protein>
    <submittedName>
        <fullName evidence="2">Uncharacterized protein</fullName>
    </submittedName>
</protein>
<evidence type="ECO:0000313" key="2">
    <source>
        <dbReference type="EMBL" id="KAK3249642.1"/>
    </source>
</evidence>
<evidence type="ECO:0000256" key="1">
    <source>
        <dbReference type="SAM" id="MobiDB-lite"/>
    </source>
</evidence>
<keyword evidence="3" id="KW-1185">Reference proteome</keyword>
<feature type="region of interest" description="Disordered" evidence="1">
    <location>
        <begin position="209"/>
        <end position="246"/>
    </location>
</feature>
<reference evidence="2 3" key="1">
    <citation type="journal article" date="2015" name="Genome Biol. Evol.">
        <title>Comparative Genomics of a Bacterivorous Green Alga Reveals Evolutionary Causalities and Consequences of Phago-Mixotrophic Mode of Nutrition.</title>
        <authorList>
            <person name="Burns J.A."/>
            <person name="Paasch A."/>
            <person name="Narechania A."/>
            <person name="Kim E."/>
        </authorList>
    </citation>
    <scope>NUCLEOTIDE SEQUENCE [LARGE SCALE GENOMIC DNA]</scope>
    <source>
        <strain evidence="2 3">PLY_AMNH</strain>
    </source>
</reference>
<accession>A0AAE0C990</accession>
<organism evidence="2 3">
    <name type="scientific">Cymbomonas tetramitiformis</name>
    <dbReference type="NCBI Taxonomy" id="36881"/>
    <lineage>
        <taxon>Eukaryota</taxon>
        <taxon>Viridiplantae</taxon>
        <taxon>Chlorophyta</taxon>
        <taxon>Pyramimonadophyceae</taxon>
        <taxon>Pyramimonadales</taxon>
        <taxon>Pyramimonadaceae</taxon>
        <taxon>Cymbomonas</taxon>
    </lineage>
</organism>
<feature type="compositionally biased region" description="Acidic residues" evidence="1">
    <location>
        <begin position="20"/>
        <end position="31"/>
    </location>
</feature>
<sequence>MSPSGKRKYRSYRERCLIPSDDEEEGEEEAPSADTQATQATEDAGNDFYSKLFTAFGRSQNRQCMTVNPCELEHDGAMITMCTHRDYDRCSNAAGLMSYFFLHTIDLRHRIGKLLPHAPASVQSFFMNASDTTVSDEDFVARLAERFHPLLEAIGVTARQMFLGMQCNEDAVCRDAYERDVRARLFVTLMTEIFKHRAVARKTYKRLLAQSKRPDEKQASRKRGAGTRRRKNVVDDDDDDNDDDAASGNIQAYVRYTRRLNSCHHAHFVKEDAAHVRGLKSRGLVNGCSIESSAGLFEHTMHAARSNRNRRLITRVSVVGLKYVLHGAPTAPRKRRRQHPKTVEISASHVAVAVYCALLRKTGEDPENWSLPCLLGLRTLRVHILMYHYKRVNHKLNQQFKFGEVSTENLGGIRGTFYAFDLQCQDEFAQVVLKIVYAHRLQPSKLLDVSGVQGFASECFWQNETPKLDMYCDDASDGRTECSDTDAEDAGDDESSDEAKLRLELRSDPSDHSTRICGARRKEATGNSNTRTRYWNEVYKNREMLDKLIMKQQRANDNKAHKIRFCVHDVVLLLQEEKLRTRMMRVLETLPMLQQHTDLCEIVWPSTARMRACFEERDLQIPLVRDALLSAKHINAAWREVLQRITDDDPDHFVLWTFAMFYDFMRSTDYRERPPRKQKRKRAVGVDSARVKPRRNNEFNRVCCTDVDMIRVADGEQVENTFWARCTDQAVLRALESGDIR</sequence>
<feature type="compositionally biased region" description="Basic residues" evidence="1">
    <location>
        <begin position="1"/>
        <end position="10"/>
    </location>
</feature>